<protein>
    <recommendedName>
        <fullName evidence="3">F-box domain-containing protein</fullName>
    </recommendedName>
</protein>
<evidence type="ECO:0008006" key="3">
    <source>
        <dbReference type="Google" id="ProtNLM"/>
    </source>
</evidence>
<dbReference type="Proteomes" id="UP000320762">
    <property type="component" value="Unassembled WGS sequence"/>
</dbReference>
<evidence type="ECO:0000313" key="2">
    <source>
        <dbReference type="Proteomes" id="UP000320762"/>
    </source>
</evidence>
<sequence length="431" mass="48615">MNDSLNVKTVLRLARVSALLERASSLTSMDRLRNGPFPTAQDVSPFLECTRDLSGEIERIDARDQRARILRDADRQLQIIRSTIAPVRRLPNELLSEVFAIVVYGHHTYERAFVARILAAVCAIWRATACDTANFWTCIDLSLATRKNVRALLDMHVDLANGLLLRVCQRPRVNVDEQMRRLLDLPSKYTVRLEQISFRGNEVAFPVRETPDLSSLVHVDLRVFGQNVSRALAFLCRARALCSHQFQGYLSIPTLPNLTELKLIKDGEPNDWVIINEIIVCPVLKGCAASLQRLILSTHEEGGWQGERIILPALRSVDLQYGAHYLLSHVHAPALETVILRETRDPFVPLEHIIKSSKPPICTLEIVFVNGSHDFSVTELADNHPLIHTDLAPATCSKSNEPIVPALTSLRLRHRRKVYHAPVQLDAYLAW</sequence>
<gene>
    <name evidence="1" type="ORF">BD626DRAFT_528897</name>
</gene>
<proteinExistence type="predicted"/>
<accession>A0A550BRX6</accession>
<name>A0A550BRX6_9AGAR</name>
<dbReference type="EMBL" id="VDMD01000185">
    <property type="protein sequence ID" value="TRM55300.1"/>
    <property type="molecule type" value="Genomic_DNA"/>
</dbReference>
<dbReference type="AlphaFoldDB" id="A0A550BRX6"/>
<comment type="caution">
    <text evidence="1">The sequence shown here is derived from an EMBL/GenBank/DDBJ whole genome shotgun (WGS) entry which is preliminary data.</text>
</comment>
<evidence type="ECO:0000313" key="1">
    <source>
        <dbReference type="EMBL" id="TRM55300.1"/>
    </source>
</evidence>
<keyword evidence="2" id="KW-1185">Reference proteome</keyword>
<dbReference type="OrthoDB" id="2269034at2759"/>
<reference evidence="1 2" key="1">
    <citation type="journal article" date="2019" name="New Phytol.">
        <title>Comparative genomics reveals unique wood-decay strategies and fruiting body development in the Schizophyllaceae.</title>
        <authorList>
            <person name="Almasi E."/>
            <person name="Sahu N."/>
            <person name="Krizsan K."/>
            <person name="Balint B."/>
            <person name="Kovacs G.M."/>
            <person name="Kiss B."/>
            <person name="Cseklye J."/>
            <person name="Drula E."/>
            <person name="Henrissat B."/>
            <person name="Nagy I."/>
            <person name="Chovatia M."/>
            <person name="Adam C."/>
            <person name="LaButti K."/>
            <person name="Lipzen A."/>
            <person name="Riley R."/>
            <person name="Grigoriev I.V."/>
            <person name="Nagy L.G."/>
        </authorList>
    </citation>
    <scope>NUCLEOTIDE SEQUENCE [LARGE SCALE GENOMIC DNA]</scope>
    <source>
        <strain evidence="1 2">NL-1724</strain>
    </source>
</reference>
<organism evidence="1 2">
    <name type="scientific">Schizophyllum amplum</name>
    <dbReference type="NCBI Taxonomy" id="97359"/>
    <lineage>
        <taxon>Eukaryota</taxon>
        <taxon>Fungi</taxon>
        <taxon>Dikarya</taxon>
        <taxon>Basidiomycota</taxon>
        <taxon>Agaricomycotina</taxon>
        <taxon>Agaricomycetes</taxon>
        <taxon>Agaricomycetidae</taxon>
        <taxon>Agaricales</taxon>
        <taxon>Schizophyllaceae</taxon>
        <taxon>Schizophyllum</taxon>
    </lineage>
</organism>